<proteinExistence type="predicted"/>
<sequence length="106" mass="11570">MYLSAVVKDLSVYGVKNLKLADLKIPPEGIAANRDNTALLAGRKAKDTFIRELGLEQSPSQGTKHIYVGVQPRPVKSLRIIADEGTEDNSFASIGPEVKMFVLIVF</sequence>
<reference evidence="1 2" key="1">
    <citation type="submission" date="2023-10" db="EMBL/GenBank/DDBJ databases">
        <title>Draft genome sequence of Xylaria bambusicola isolate GMP-LS, the root and basal stem rot pathogen of sugarcane in Indonesia.</title>
        <authorList>
            <person name="Selvaraj P."/>
            <person name="Muralishankar V."/>
            <person name="Muruganantham S."/>
            <person name="Sp S."/>
            <person name="Haryani S."/>
            <person name="Lau K.J.X."/>
            <person name="Naqvi N.I."/>
        </authorList>
    </citation>
    <scope>NUCLEOTIDE SEQUENCE [LARGE SCALE GENOMIC DNA]</scope>
    <source>
        <strain evidence="1">GMP-LS</strain>
    </source>
</reference>
<evidence type="ECO:0000313" key="1">
    <source>
        <dbReference type="EMBL" id="KAK5624941.1"/>
    </source>
</evidence>
<dbReference type="AlphaFoldDB" id="A0AAN7UEQ0"/>
<organism evidence="1 2">
    <name type="scientific">Xylaria bambusicola</name>
    <dbReference type="NCBI Taxonomy" id="326684"/>
    <lineage>
        <taxon>Eukaryota</taxon>
        <taxon>Fungi</taxon>
        <taxon>Dikarya</taxon>
        <taxon>Ascomycota</taxon>
        <taxon>Pezizomycotina</taxon>
        <taxon>Sordariomycetes</taxon>
        <taxon>Xylariomycetidae</taxon>
        <taxon>Xylariales</taxon>
        <taxon>Xylariaceae</taxon>
        <taxon>Xylaria</taxon>
    </lineage>
</organism>
<gene>
    <name evidence="1" type="ORF">RRF57_000657</name>
</gene>
<evidence type="ECO:0000313" key="2">
    <source>
        <dbReference type="Proteomes" id="UP001305414"/>
    </source>
</evidence>
<dbReference type="Proteomes" id="UP001305414">
    <property type="component" value="Unassembled WGS sequence"/>
</dbReference>
<keyword evidence="2" id="KW-1185">Reference proteome</keyword>
<comment type="caution">
    <text evidence="1">The sequence shown here is derived from an EMBL/GenBank/DDBJ whole genome shotgun (WGS) entry which is preliminary data.</text>
</comment>
<name>A0AAN7UEQ0_9PEZI</name>
<accession>A0AAN7UEQ0</accession>
<protein>
    <submittedName>
        <fullName evidence="1">Uncharacterized protein</fullName>
    </submittedName>
</protein>
<dbReference type="EMBL" id="JAWHQM010000002">
    <property type="protein sequence ID" value="KAK5624941.1"/>
    <property type="molecule type" value="Genomic_DNA"/>
</dbReference>